<organism evidence="1 2">
    <name type="scientific">Simiduia curdlanivorans</name>
    <dbReference type="NCBI Taxonomy" id="1492769"/>
    <lineage>
        <taxon>Bacteria</taxon>
        <taxon>Pseudomonadati</taxon>
        <taxon>Pseudomonadota</taxon>
        <taxon>Gammaproteobacteria</taxon>
        <taxon>Cellvibrionales</taxon>
        <taxon>Cellvibrionaceae</taxon>
        <taxon>Simiduia</taxon>
    </lineage>
</organism>
<evidence type="ECO:0008006" key="3">
    <source>
        <dbReference type="Google" id="ProtNLM"/>
    </source>
</evidence>
<protein>
    <recommendedName>
        <fullName evidence="3">Phytase-like domain-containing protein</fullName>
    </recommendedName>
</protein>
<comment type="caution">
    <text evidence="1">The sequence shown here is derived from an EMBL/GenBank/DDBJ whole genome shotgun (WGS) entry which is preliminary data.</text>
</comment>
<dbReference type="EMBL" id="JBHSCX010000020">
    <property type="protein sequence ID" value="MFC4363544.1"/>
    <property type="molecule type" value="Genomic_DNA"/>
</dbReference>
<dbReference type="RefSeq" id="WP_290261443.1">
    <property type="nucleotide sequence ID" value="NZ_JAUFQG010000004.1"/>
</dbReference>
<gene>
    <name evidence="1" type="ORF">ACFOX3_14610</name>
</gene>
<dbReference type="Proteomes" id="UP001595840">
    <property type="component" value="Unassembled WGS sequence"/>
</dbReference>
<name>A0ABV8V6Q0_9GAMM</name>
<accession>A0ABV8V6Q0</accession>
<keyword evidence="2" id="KW-1185">Reference proteome</keyword>
<sequence>MINAVMHLLSWGLVIVLVWGHLGAAPAQQKSEFRGVAELGQGTYLVASGAANQFGLLKYDDAGLGFRAIRIDDWEGYLAGQLIGLCAVKGYDGEVVAAIAQPDGQSALVHIQVRNWSKTPRSAILGRALLPQSLALTAFSCGEASQTTMAVSLFSHEQNLSADYVFEGYKLANLKPIDSYPTLLERDLSGAYEDARGRWLAVADAGGPGTVIWSLPFDAEAYPAFRLDGFNVTGIAVGPKGYDISVVTSEPGLGSVWRPLGAALAQ</sequence>
<proteinExistence type="predicted"/>
<reference evidence="2" key="1">
    <citation type="journal article" date="2019" name="Int. J. Syst. Evol. Microbiol.">
        <title>The Global Catalogue of Microorganisms (GCM) 10K type strain sequencing project: providing services to taxonomists for standard genome sequencing and annotation.</title>
        <authorList>
            <consortium name="The Broad Institute Genomics Platform"/>
            <consortium name="The Broad Institute Genome Sequencing Center for Infectious Disease"/>
            <person name="Wu L."/>
            <person name="Ma J."/>
        </authorList>
    </citation>
    <scope>NUCLEOTIDE SEQUENCE [LARGE SCALE GENOMIC DNA]</scope>
    <source>
        <strain evidence="2">CECT 8570</strain>
    </source>
</reference>
<evidence type="ECO:0000313" key="1">
    <source>
        <dbReference type="EMBL" id="MFC4363544.1"/>
    </source>
</evidence>
<evidence type="ECO:0000313" key="2">
    <source>
        <dbReference type="Proteomes" id="UP001595840"/>
    </source>
</evidence>